<comment type="caution">
    <text evidence="3">The sequence shown here is derived from an EMBL/GenBank/DDBJ whole genome shotgun (WGS) entry which is preliminary data.</text>
</comment>
<feature type="region of interest" description="Disordered" evidence="1">
    <location>
        <begin position="37"/>
        <end position="65"/>
    </location>
</feature>
<dbReference type="SUPFAM" id="SSF81321">
    <property type="entry name" value="Family A G protein-coupled receptor-like"/>
    <property type="match status" value="1"/>
</dbReference>
<reference evidence="3 4" key="1">
    <citation type="submission" date="2019-10" db="EMBL/GenBank/DDBJ databases">
        <title>Assembly and Annotation for the nematode Trichostrongylus colubriformis.</title>
        <authorList>
            <person name="Martin J."/>
        </authorList>
    </citation>
    <scope>NUCLEOTIDE SEQUENCE [LARGE SCALE GENOMIC DNA]</scope>
    <source>
        <strain evidence="3">G859</strain>
        <tissue evidence="3">Whole worm</tissue>
    </source>
</reference>
<dbReference type="Proteomes" id="UP001331761">
    <property type="component" value="Unassembled WGS sequence"/>
</dbReference>
<evidence type="ECO:0000256" key="1">
    <source>
        <dbReference type="SAM" id="MobiDB-lite"/>
    </source>
</evidence>
<feature type="transmembrane region" description="Helical" evidence="2">
    <location>
        <begin position="212"/>
        <end position="230"/>
    </location>
</feature>
<evidence type="ECO:0008006" key="5">
    <source>
        <dbReference type="Google" id="ProtNLM"/>
    </source>
</evidence>
<evidence type="ECO:0000313" key="4">
    <source>
        <dbReference type="Proteomes" id="UP001331761"/>
    </source>
</evidence>
<feature type="transmembrane region" description="Helical" evidence="2">
    <location>
        <begin position="242"/>
        <end position="265"/>
    </location>
</feature>
<proteinExistence type="predicted"/>
<keyword evidence="2" id="KW-0472">Membrane</keyword>
<gene>
    <name evidence="3" type="ORF">GCK32_004550</name>
</gene>
<evidence type="ECO:0000313" key="3">
    <source>
        <dbReference type="EMBL" id="KAK5974828.1"/>
    </source>
</evidence>
<dbReference type="AlphaFoldDB" id="A0AAN8G1Q3"/>
<accession>A0AAN8G1Q3</accession>
<organism evidence="3 4">
    <name type="scientific">Trichostrongylus colubriformis</name>
    <name type="common">Black scour worm</name>
    <dbReference type="NCBI Taxonomy" id="6319"/>
    <lineage>
        <taxon>Eukaryota</taxon>
        <taxon>Metazoa</taxon>
        <taxon>Ecdysozoa</taxon>
        <taxon>Nematoda</taxon>
        <taxon>Chromadorea</taxon>
        <taxon>Rhabditida</taxon>
        <taxon>Rhabditina</taxon>
        <taxon>Rhabditomorpha</taxon>
        <taxon>Strongyloidea</taxon>
        <taxon>Trichostrongylidae</taxon>
        <taxon>Trichostrongylus</taxon>
    </lineage>
</organism>
<keyword evidence="2" id="KW-0812">Transmembrane</keyword>
<keyword evidence="4" id="KW-1185">Reference proteome</keyword>
<name>A0AAN8G1Q3_TRICO</name>
<sequence length="298" mass="33751">MSCESTQSSSEGPIEDLLDLDIKSAEALMTNIHDCSTKKRLSRKQRQKRAAEPSDNTHNTEPPKKIAALTNAPKMTLRPLLISHDDKGVMSNKDIRDIFYAVMDGITDIKKKQDRLEDRLRILDTRTAVFEAWLKRFEAEMKERRSAQMVSSCPLVPPSRFCEVCYIAGHQAAQCRSRVKMDAEHVEKLYATKGICKKCNGVSMDDNLQIEILIYLLCFVIGGPLNVISLRRSLRAFSQHKAKIPILLLRINLNLADLCTLFVYVPKQIIWMISGTEVSCYARCARSSPHSPSMQTHL</sequence>
<dbReference type="EMBL" id="WIXE01013750">
    <property type="protein sequence ID" value="KAK5974828.1"/>
    <property type="molecule type" value="Genomic_DNA"/>
</dbReference>
<evidence type="ECO:0000256" key="2">
    <source>
        <dbReference type="SAM" id="Phobius"/>
    </source>
</evidence>
<feature type="compositionally biased region" description="Basic residues" evidence="1">
    <location>
        <begin position="38"/>
        <end position="48"/>
    </location>
</feature>
<protein>
    <recommendedName>
        <fullName evidence="5">G-protein coupled receptors family 1 profile domain-containing protein</fullName>
    </recommendedName>
</protein>
<keyword evidence="2" id="KW-1133">Transmembrane helix</keyword>